<dbReference type="GO" id="GO:0043130">
    <property type="term" value="F:ubiquitin binding"/>
    <property type="evidence" value="ECO:0007669"/>
    <property type="project" value="TreeGrafter"/>
</dbReference>
<dbReference type="SMART" id="SM00553">
    <property type="entry name" value="SEP"/>
    <property type="match status" value="1"/>
</dbReference>
<dbReference type="InterPro" id="IPR029071">
    <property type="entry name" value="Ubiquitin-like_domsf"/>
</dbReference>
<evidence type="ECO:0000256" key="2">
    <source>
        <dbReference type="SAM" id="MobiDB-lite"/>
    </source>
</evidence>
<feature type="compositionally biased region" description="Low complexity" evidence="2">
    <location>
        <begin position="288"/>
        <end position="310"/>
    </location>
</feature>
<reference evidence="5 6" key="2">
    <citation type="journal article" date="2012" name="PLoS Pathog.">
        <title>Diverse lifestyles and strategies of plant pathogenesis encoded in the genomes of eighteen Dothideomycetes fungi.</title>
        <authorList>
            <person name="Ohm R.A."/>
            <person name="Feau N."/>
            <person name="Henrissat B."/>
            <person name="Schoch C.L."/>
            <person name="Horwitz B.A."/>
            <person name="Barry K.W."/>
            <person name="Condon B.J."/>
            <person name="Copeland A.C."/>
            <person name="Dhillon B."/>
            <person name="Glaser F."/>
            <person name="Hesse C.N."/>
            <person name="Kosti I."/>
            <person name="LaButti K."/>
            <person name="Lindquist E.A."/>
            <person name="Lucas S."/>
            <person name="Salamov A.A."/>
            <person name="Bradshaw R.E."/>
            <person name="Ciuffetti L."/>
            <person name="Hamelin R.C."/>
            <person name="Kema G.H.J."/>
            <person name="Lawrence C."/>
            <person name="Scott J.A."/>
            <person name="Spatafora J.W."/>
            <person name="Turgeon B.G."/>
            <person name="de Wit P.J.G.M."/>
            <person name="Zhong S."/>
            <person name="Goodwin S.B."/>
            <person name="Grigoriev I.V."/>
        </authorList>
    </citation>
    <scope>NUCLEOTIDE SEQUENCE [LARGE SCALE GENOMIC DNA]</scope>
    <source>
        <strain evidence="6">NZE10 / CBS 128990</strain>
    </source>
</reference>
<evidence type="ECO:0000256" key="1">
    <source>
        <dbReference type="ARBA" id="ARBA00022786"/>
    </source>
</evidence>
<dbReference type="GO" id="GO:0061025">
    <property type="term" value="P:membrane fusion"/>
    <property type="evidence" value="ECO:0007669"/>
    <property type="project" value="TreeGrafter"/>
</dbReference>
<protein>
    <recommendedName>
        <fullName evidence="7">UBX domain-containing protein</fullName>
    </recommendedName>
</protein>
<dbReference type="CDD" id="cd01770">
    <property type="entry name" value="UBX_UBXN2"/>
    <property type="match status" value="1"/>
</dbReference>
<feature type="domain" description="UBX" evidence="3">
    <location>
        <begin position="319"/>
        <end position="385"/>
    </location>
</feature>
<dbReference type="PANTHER" id="PTHR23333:SF20">
    <property type="entry name" value="NSFL1 COFACTOR P47"/>
    <property type="match status" value="1"/>
</dbReference>
<dbReference type="FunFam" id="3.10.20.90:FF:000179">
    <property type="entry name" value="Plant UBX domain-containing protein 4"/>
    <property type="match status" value="1"/>
</dbReference>
<dbReference type="GO" id="GO:0000045">
    <property type="term" value="P:autophagosome assembly"/>
    <property type="evidence" value="ECO:0007669"/>
    <property type="project" value="TreeGrafter"/>
</dbReference>
<feature type="compositionally biased region" description="Low complexity" evidence="2">
    <location>
        <begin position="57"/>
        <end position="75"/>
    </location>
</feature>
<dbReference type="Pfam" id="PF08059">
    <property type="entry name" value="SEP"/>
    <property type="match status" value="1"/>
</dbReference>
<feature type="region of interest" description="Disordered" evidence="2">
    <location>
        <begin position="43"/>
        <end position="208"/>
    </location>
</feature>
<dbReference type="InterPro" id="IPR009060">
    <property type="entry name" value="UBA-like_sf"/>
</dbReference>
<dbReference type="OMA" id="NKDHTDK"/>
<dbReference type="InterPro" id="IPR036241">
    <property type="entry name" value="NSFL1C_SEP_dom_sf"/>
</dbReference>
<dbReference type="AlphaFoldDB" id="M2XLT2"/>
<proteinExistence type="predicted"/>
<dbReference type="Pfam" id="PF00789">
    <property type="entry name" value="UBX"/>
    <property type="match status" value="1"/>
</dbReference>
<feature type="compositionally biased region" description="Polar residues" evidence="2">
    <location>
        <begin position="311"/>
        <end position="325"/>
    </location>
</feature>
<dbReference type="PROSITE" id="PS50033">
    <property type="entry name" value="UBX"/>
    <property type="match status" value="1"/>
</dbReference>
<organism evidence="5 6">
    <name type="scientific">Dothistroma septosporum (strain NZE10 / CBS 128990)</name>
    <name type="common">Red band needle blight fungus</name>
    <name type="synonym">Mycosphaerella pini</name>
    <dbReference type="NCBI Taxonomy" id="675120"/>
    <lineage>
        <taxon>Eukaryota</taxon>
        <taxon>Fungi</taxon>
        <taxon>Dikarya</taxon>
        <taxon>Ascomycota</taxon>
        <taxon>Pezizomycotina</taxon>
        <taxon>Dothideomycetes</taxon>
        <taxon>Dothideomycetidae</taxon>
        <taxon>Mycosphaerellales</taxon>
        <taxon>Mycosphaerellaceae</taxon>
        <taxon>Dothistroma</taxon>
    </lineage>
</organism>
<evidence type="ECO:0008006" key="7">
    <source>
        <dbReference type="Google" id="ProtNLM"/>
    </source>
</evidence>
<dbReference type="SUPFAM" id="SSF54236">
    <property type="entry name" value="Ubiquitin-like"/>
    <property type="match status" value="1"/>
</dbReference>
<accession>M2XLT2</accession>
<dbReference type="Gene3D" id="3.10.20.90">
    <property type="entry name" value="Phosphatidylinositol 3-kinase Catalytic Subunit, Chain A, domain 1"/>
    <property type="match status" value="1"/>
</dbReference>
<dbReference type="GO" id="GO:0007030">
    <property type="term" value="P:Golgi organization"/>
    <property type="evidence" value="ECO:0007669"/>
    <property type="project" value="TreeGrafter"/>
</dbReference>
<dbReference type="InterPro" id="IPR001012">
    <property type="entry name" value="UBX_dom"/>
</dbReference>
<dbReference type="SUPFAM" id="SSF102848">
    <property type="entry name" value="NSFL1 (p97 ATPase) cofactor p47, SEP domain"/>
    <property type="match status" value="1"/>
</dbReference>
<feature type="region of interest" description="Disordered" evidence="2">
    <location>
        <begin position="252"/>
        <end position="325"/>
    </location>
</feature>
<evidence type="ECO:0000313" key="6">
    <source>
        <dbReference type="Proteomes" id="UP000016933"/>
    </source>
</evidence>
<dbReference type="GO" id="GO:0043161">
    <property type="term" value="P:proteasome-mediated ubiquitin-dependent protein catabolic process"/>
    <property type="evidence" value="ECO:0007669"/>
    <property type="project" value="TreeGrafter"/>
</dbReference>
<dbReference type="PROSITE" id="PS51399">
    <property type="entry name" value="SEP"/>
    <property type="match status" value="1"/>
</dbReference>
<dbReference type="OrthoDB" id="25887at2759"/>
<feature type="domain" description="SEP" evidence="4">
    <location>
        <begin position="199"/>
        <end position="264"/>
    </location>
</feature>
<dbReference type="SMART" id="SM00166">
    <property type="entry name" value="UBX"/>
    <property type="match status" value="1"/>
</dbReference>
<dbReference type="eggNOG" id="KOG2086">
    <property type="taxonomic scope" value="Eukaryota"/>
</dbReference>
<dbReference type="GO" id="GO:0031468">
    <property type="term" value="P:nuclear membrane reassembly"/>
    <property type="evidence" value="ECO:0007669"/>
    <property type="project" value="TreeGrafter"/>
</dbReference>
<dbReference type="STRING" id="675120.M2XLT2"/>
<dbReference type="Gene3D" id="3.30.420.210">
    <property type="entry name" value="SEP domain"/>
    <property type="match status" value="1"/>
</dbReference>
<dbReference type="GO" id="GO:0005829">
    <property type="term" value="C:cytosol"/>
    <property type="evidence" value="ECO:0007669"/>
    <property type="project" value="TreeGrafter"/>
</dbReference>
<dbReference type="PANTHER" id="PTHR23333">
    <property type="entry name" value="UBX DOMAIN CONTAINING PROTEIN"/>
    <property type="match status" value="1"/>
</dbReference>
<dbReference type="Proteomes" id="UP000016933">
    <property type="component" value="Unassembled WGS sequence"/>
</dbReference>
<sequence length="398" mass="42623">MADSQDDKIAQFSSVTGANPSIAQNALAAANWNLEEAITLYYAEHEDQPNASDEDIPQAPTAQPTQPQPTSSSSSRTMRGAPAGSSKMKTIRDLQGGGNEDEDEDKPQDMFAGGEKSGLAVQNPGEGGQPIDHFRNIMNQARQNRERPPGAEGEEDEQPRSTAFSGRAQTLGGDDAPSEVVEDPAAPPPSSADRQRPPRVSRTLHLWADGVSIDDGPLLRFDDPANEHIMQEINQGRAPKALLDVQPDQEVDLNLDPHKGENYVQPKPKYKPFGGQGNRLGAPTPGLATSSGAASSSSSSAAPPAASSESVTQQSNIDESQPTIQLQIRLGDGTRLVSRFNTSMTIGDVYSFVDRAASQPRSYVLMTTFPSKELSDKSQVLGDMSDFQRGGTVVQKWT</sequence>
<name>M2XLT2_DOTSN</name>
<gene>
    <name evidence="5" type="ORF">DOTSEDRAFT_89264</name>
</gene>
<dbReference type="SUPFAM" id="SSF46934">
    <property type="entry name" value="UBA-like"/>
    <property type="match status" value="1"/>
</dbReference>
<evidence type="ECO:0000259" key="3">
    <source>
        <dbReference type="PROSITE" id="PS50033"/>
    </source>
</evidence>
<dbReference type="Gene3D" id="1.10.8.10">
    <property type="entry name" value="DNA helicase RuvA subunit, C-terminal domain"/>
    <property type="match status" value="1"/>
</dbReference>
<dbReference type="HOGENOM" id="CLU_029402_4_1_1"/>
<keyword evidence="1" id="KW-0833">Ubl conjugation pathway</keyword>
<feature type="region of interest" description="Disordered" evidence="2">
    <location>
        <begin position="1"/>
        <end position="21"/>
    </location>
</feature>
<dbReference type="FunFam" id="3.30.420.210:FF:000002">
    <property type="entry name" value="UBX domain-containing protein 1"/>
    <property type="match status" value="1"/>
</dbReference>
<evidence type="ECO:0000259" key="4">
    <source>
        <dbReference type="PROSITE" id="PS51399"/>
    </source>
</evidence>
<dbReference type="EMBL" id="KB446540">
    <property type="protein sequence ID" value="EME43377.1"/>
    <property type="molecule type" value="Genomic_DNA"/>
</dbReference>
<dbReference type="InterPro" id="IPR054109">
    <property type="entry name" value="UBA_8"/>
</dbReference>
<dbReference type="InterPro" id="IPR012989">
    <property type="entry name" value="SEP_domain"/>
</dbReference>
<evidence type="ECO:0000313" key="5">
    <source>
        <dbReference type="EMBL" id="EME43377.1"/>
    </source>
</evidence>
<reference evidence="6" key="1">
    <citation type="journal article" date="2012" name="PLoS Genet.">
        <title>The genomes of the fungal plant pathogens Cladosporium fulvum and Dothistroma septosporum reveal adaptation to different hosts and lifestyles but also signatures of common ancestry.</title>
        <authorList>
            <person name="de Wit P.J.G.M."/>
            <person name="van der Burgt A."/>
            <person name="Oekmen B."/>
            <person name="Stergiopoulos I."/>
            <person name="Abd-Elsalam K.A."/>
            <person name="Aerts A.L."/>
            <person name="Bahkali A.H."/>
            <person name="Beenen H.G."/>
            <person name="Chettri P."/>
            <person name="Cox M.P."/>
            <person name="Datema E."/>
            <person name="de Vries R.P."/>
            <person name="Dhillon B."/>
            <person name="Ganley A.R."/>
            <person name="Griffiths S.A."/>
            <person name="Guo Y."/>
            <person name="Hamelin R.C."/>
            <person name="Henrissat B."/>
            <person name="Kabir M.S."/>
            <person name="Jashni M.K."/>
            <person name="Kema G."/>
            <person name="Klaubauf S."/>
            <person name="Lapidus A."/>
            <person name="Levasseur A."/>
            <person name="Lindquist E."/>
            <person name="Mehrabi R."/>
            <person name="Ohm R.A."/>
            <person name="Owen T.J."/>
            <person name="Salamov A."/>
            <person name="Schwelm A."/>
            <person name="Schijlen E."/>
            <person name="Sun H."/>
            <person name="van den Burg H.A."/>
            <person name="van Ham R.C.H.J."/>
            <person name="Zhang S."/>
            <person name="Goodwin S.B."/>
            <person name="Grigoriev I.V."/>
            <person name="Collemare J."/>
            <person name="Bradshaw R.E."/>
        </authorList>
    </citation>
    <scope>NUCLEOTIDE SEQUENCE [LARGE SCALE GENOMIC DNA]</scope>
    <source>
        <strain evidence="6">NZE10 / CBS 128990</strain>
    </source>
</reference>
<dbReference type="GO" id="GO:0005634">
    <property type="term" value="C:nucleus"/>
    <property type="evidence" value="ECO:0007669"/>
    <property type="project" value="TreeGrafter"/>
</dbReference>
<dbReference type="Pfam" id="PF22566">
    <property type="entry name" value="UBA_8"/>
    <property type="match status" value="1"/>
</dbReference>
<keyword evidence="6" id="KW-1185">Reference proteome</keyword>